<dbReference type="GO" id="GO:0003677">
    <property type="term" value="F:DNA binding"/>
    <property type="evidence" value="ECO:0007669"/>
    <property type="project" value="InterPro"/>
</dbReference>
<dbReference type="Proteomes" id="UP000467252">
    <property type="component" value="Chromosome"/>
</dbReference>
<dbReference type="PROSITE" id="PS51077">
    <property type="entry name" value="HTH_ICLR"/>
    <property type="match status" value="1"/>
</dbReference>
<dbReference type="GO" id="GO:0006355">
    <property type="term" value="P:regulation of DNA-templated transcription"/>
    <property type="evidence" value="ECO:0007669"/>
    <property type="project" value="InterPro"/>
</dbReference>
<dbReference type="InterPro" id="IPR036388">
    <property type="entry name" value="WH-like_DNA-bd_sf"/>
</dbReference>
<keyword evidence="3" id="KW-1185">Reference proteome</keyword>
<dbReference type="SUPFAM" id="SSF46785">
    <property type="entry name" value="Winged helix' DNA-binding domain"/>
    <property type="match status" value="1"/>
</dbReference>
<dbReference type="EMBL" id="AP022599">
    <property type="protein sequence ID" value="BBY82431.1"/>
    <property type="molecule type" value="Genomic_DNA"/>
</dbReference>
<dbReference type="Gene3D" id="1.10.10.10">
    <property type="entry name" value="Winged helix-like DNA-binding domain superfamily/Winged helix DNA-binding domain"/>
    <property type="match status" value="1"/>
</dbReference>
<protein>
    <recommendedName>
        <fullName evidence="1">HTH iclR-type domain-containing protein</fullName>
    </recommendedName>
</protein>
<dbReference type="Pfam" id="PF09339">
    <property type="entry name" value="HTH_IclR"/>
    <property type="match status" value="1"/>
</dbReference>
<reference evidence="2 3" key="1">
    <citation type="journal article" date="2019" name="Emerg. Microbes Infect.">
        <title>Comprehensive subspecies identification of 175 nontuberculous mycobacteria species based on 7547 genomic profiles.</title>
        <authorList>
            <person name="Matsumoto Y."/>
            <person name="Kinjo T."/>
            <person name="Motooka D."/>
            <person name="Nabeya D."/>
            <person name="Jung N."/>
            <person name="Uechi K."/>
            <person name="Horii T."/>
            <person name="Iida T."/>
            <person name="Fujita J."/>
            <person name="Nakamura S."/>
        </authorList>
    </citation>
    <scope>NUCLEOTIDE SEQUENCE [LARGE SCALE GENOMIC DNA]</scope>
    <source>
        <strain evidence="2 3">JCM 6370</strain>
    </source>
</reference>
<gene>
    <name evidence="2" type="ORF">MPUL_35890</name>
</gene>
<evidence type="ECO:0000259" key="1">
    <source>
        <dbReference type="PROSITE" id="PS51077"/>
    </source>
</evidence>
<accession>A0A7I7UNP7</accession>
<dbReference type="InterPro" id="IPR036390">
    <property type="entry name" value="WH_DNA-bd_sf"/>
</dbReference>
<sequence>MGKPETSLVRSLQRGLQIMNMVAAEGPVNAKTVARAVGVQLPTAYHLLRTLIHDKYLVRLDDGTYVLGEMCRADLPAARAVSGRDVLAECS</sequence>
<name>A0A7I7UNP7_MYCPV</name>
<feature type="domain" description="HTH iclR-type" evidence="1">
    <location>
        <begin position="9"/>
        <end position="69"/>
    </location>
</feature>
<evidence type="ECO:0000313" key="3">
    <source>
        <dbReference type="Proteomes" id="UP000467252"/>
    </source>
</evidence>
<dbReference type="AlphaFoldDB" id="A0A7I7UNP7"/>
<organism evidence="2 3">
    <name type="scientific">Mycolicibacterium pulveris</name>
    <name type="common">Mycobacterium pulveris</name>
    <dbReference type="NCBI Taxonomy" id="36813"/>
    <lineage>
        <taxon>Bacteria</taxon>
        <taxon>Bacillati</taxon>
        <taxon>Actinomycetota</taxon>
        <taxon>Actinomycetes</taxon>
        <taxon>Mycobacteriales</taxon>
        <taxon>Mycobacteriaceae</taxon>
        <taxon>Mycolicibacterium</taxon>
    </lineage>
</organism>
<evidence type="ECO:0000313" key="2">
    <source>
        <dbReference type="EMBL" id="BBY82431.1"/>
    </source>
</evidence>
<dbReference type="InterPro" id="IPR005471">
    <property type="entry name" value="Tscrpt_reg_IclR_N"/>
</dbReference>
<proteinExistence type="predicted"/>
<dbReference type="RefSeq" id="WP_163902506.1">
    <property type="nucleotide sequence ID" value="NZ_AP022599.1"/>
</dbReference>